<dbReference type="InterPro" id="IPR000210">
    <property type="entry name" value="BTB/POZ_dom"/>
</dbReference>
<dbReference type="PANTHER" id="PTHR45632">
    <property type="entry name" value="LD33804P"/>
    <property type="match status" value="1"/>
</dbReference>
<protein>
    <recommendedName>
        <fullName evidence="1">BTB domain-containing protein</fullName>
    </recommendedName>
</protein>
<dbReference type="Pfam" id="PF00651">
    <property type="entry name" value="BTB"/>
    <property type="match status" value="1"/>
</dbReference>
<accession>A0AAR2JLX1</accession>
<name>A0AAR2JLX1_PYGNA</name>
<dbReference type="Gene3D" id="3.30.710.10">
    <property type="entry name" value="Potassium Channel Kv1.1, Chain A"/>
    <property type="match status" value="1"/>
</dbReference>
<evidence type="ECO:0000259" key="1">
    <source>
        <dbReference type="PROSITE" id="PS50097"/>
    </source>
</evidence>
<evidence type="ECO:0000313" key="2">
    <source>
        <dbReference type="Ensembl" id="ENSPNAP00000053005.1"/>
    </source>
</evidence>
<reference evidence="2" key="2">
    <citation type="submission" date="2025-08" db="UniProtKB">
        <authorList>
            <consortium name="Ensembl"/>
        </authorList>
    </citation>
    <scope>IDENTIFICATION</scope>
</reference>
<dbReference type="SMART" id="SM00225">
    <property type="entry name" value="BTB"/>
    <property type="match status" value="1"/>
</dbReference>
<proteinExistence type="predicted"/>
<dbReference type="AlphaFoldDB" id="A0AAR2JLX1"/>
<dbReference type="Proteomes" id="UP001501920">
    <property type="component" value="Chromosome 22"/>
</dbReference>
<keyword evidence="3" id="KW-1185">Reference proteome</keyword>
<sequence length="179" mass="20161">MVLQGFFLQNHKFYIDNARLEQWSVLTDLTLVLEKGLSFQSHSLVLAAVSTVIQKMLQERTEEKMCLRLGPEVSGLGLSAVLEFAYTGNLTGLDRESLAQIQKAALYLGVPRVLELCKEEEDRKKRESDGSKKVEEMKKISAEEQMEASLRSIRQLWAEGVGCDVELEAEGIVYHGKEI</sequence>
<feature type="domain" description="BTB" evidence="1">
    <location>
        <begin position="27"/>
        <end position="94"/>
    </location>
</feature>
<dbReference type="InterPro" id="IPR011333">
    <property type="entry name" value="SKP1/BTB/POZ_sf"/>
</dbReference>
<evidence type="ECO:0000313" key="3">
    <source>
        <dbReference type="Proteomes" id="UP001501920"/>
    </source>
</evidence>
<reference evidence="2" key="3">
    <citation type="submission" date="2025-09" db="UniProtKB">
        <authorList>
            <consortium name="Ensembl"/>
        </authorList>
    </citation>
    <scope>IDENTIFICATION</scope>
</reference>
<dbReference type="PROSITE" id="PS50097">
    <property type="entry name" value="BTB"/>
    <property type="match status" value="1"/>
</dbReference>
<dbReference type="Ensembl" id="ENSPNAT00000053864.1">
    <property type="protein sequence ID" value="ENSPNAP00000053005.1"/>
    <property type="gene ID" value="ENSPNAG00000033418.1"/>
</dbReference>
<reference evidence="2 3" key="1">
    <citation type="submission" date="2020-10" db="EMBL/GenBank/DDBJ databases">
        <title>Pygocentrus nattereri (red-bellied piranha) genome, fPygNat1, primary haplotype.</title>
        <authorList>
            <person name="Myers G."/>
            <person name="Meyer A."/>
            <person name="Karagic N."/>
            <person name="Pippel M."/>
            <person name="Winkler S."/>
            <person name="Tracey A."/>
            <person name="Wood J."/>
            <person name="Formenti G."/>
            <person name="Howe K."/>
            <person name="Fedrigo O."/>
            <person name="Jarvis E.D."/>
        </authorList>
    </citation>
    <scope>NUCLEOTIDE SEQUENCE [LARGE SCALE GENOMIC DNA]</scope>
</reference>
<dbReference type="SUPFAM" id="SSF54695">
    <property type="entry name" value="POZ domain"/>
    <property type="match status" value="1"/>
</dbReference>
<dbReference type="GeneTree" id="ENSGT00940000177672"/>
<organism evidence="2 3">
    <name type="scientific">Pygocentrus nattereri</name>
    <name type="common">Red-bellied piranha</name>
    <dbReference type="NCBI Taxonomy" id="42514"/>
    <lineage>
        <taxon>Eukaryota</taxon>
        <taxon>Metazoa</taxon>
        <taxon>Chordata</taxon>
        <taxon>Craniata</taxon>
        <taxon>Vertebrata</taxon>
        <taxon>Euteleostomi</taxon>
        <taxon>Actinopterygii</taxon>
        <taxon>Neopterygii</taxon>
        <taxon>Teleostei</taxon>
        <taxon>Ostariophysi</taxon>
        <taxon>Characiformes</taxon>
        <taxon>Characoidei</taxon>
        <taxon>Pygocentrus</taxon>
    </lineage>
</organism>